<evidence type="ECO:0000256" key="9">
    <source>
        <dbReference type="ARBA" id="ARBA00048359"/>
    </source>
</evidence>
<keyword evidence="4 10" id="KW-0547">Nucleotide-binding</keyword>
<dbReference type="GO" id="GO:0004822">
    <property type="term" value="F:isoleucine-tRNA ligase activity"/>
    <property type="evidence" value="ECO:0007669"/>
    <property type="project" value="UniProtKB-UniRule"/>
</dbReference>
<evidence type="ECO:0000313" key="14">
    <source>
        <dbReference type="Proteomes" id="UP000243633"/>
    </source>
</evidence>
<feature type="domain" description="Methionyl/Valyl/Leucyl/Isoleucyl-tRNA synthetase anticodon-binding" evidence="12">
    <location>
        <begin position="692"/>
        <end position="848"/>
    </location>
</feature>
<evidence type="ECO:0000256" key="3">
    <source>
        <dbReference type="ARBA" id="ARBA00022598"/>
    </source>
</evidence>
<dbReference type="PRINTS" id="PR00984">
    <property type="entry name" value="TRNASYNTHILE"/>
</dbReference>
<dbReference type="EC" id="6.1.1.5" evidence="10"/>
<dbReference type="SUPFAM" id="SSF50677">
    <property type="entry name" value="ValRS/IleRS/LeuRS editing domain"/>
    <property type="match status" value="1"/>
</dbReference>
<feature type="short sequence motif" description="'KMSKS' region" evidence="10">
    <location>
        <begin position="609"/>
        <end position="613"/>
    </location>
</feature>
<dbReference type="InterPro" id="IPR033708">
    <property type="entry name" value="Anticodon_Ile_BEm"/>
</dbReference>
<dbReference type="InterPro" id="IPR023585">
    <property type="entry name" value="Ile-tRNA-ligase_type1"/>
</dbReference>
<comment type="subunit">
    <text evidence="10">Monomer.</text>
</comment>
<dbReference type="HAMAP" id="MF_02002">
    <property type="entry name" value="Ile_tRNA_synth_type1"/>
    <property type="match status" value="1"/>
</dbReference>
<feature type="binding site" evidence="10">
    <location>
        <position position="568"/>
    </location>
    <ligand>
        <name>L-isoleucyl-5'-AMP</name>
        <dbReference type="ChEBI" id="CHEBI:178002"/>
    </ligand>
</feature>
<dbReference type="GO" id="GO:0005829">
    <property type="term" value="C:cytosol"/>
    <property type="evidence" value="ECO:0007669"/>
    <property type="project" value="TreeGrafter"/>
</dbReference>
<dbReference type="InterPro" id="IPR014729">
    <property type="entry name" value="Rossmann-like_a/b/a_fold"/>
</dbReference>
<gene>
    <name evidence="10 13" type="primary">ileS</name>
    <name evidence="13" type="ORF">BTSPAZIEG_0103</name>
</gene>
<evidence type="ECO:0000256" key="2">
    <source>
        <dbReference type="ARBA" id="ARBA00022490"/>
    </source>
</evidence>
<evidence type="ECO:0000256" key="8">
    <source>
        <dbReference type="ARBA" id="ARBA00025217"/>
    </source>
</evidence>
<feature type="binding site" evidence="10">
    <location>
        <position position="929"/>
    </location>
    <ligand>
        <name>Zn(2+)</name>
        <dbReference type="ChEBI" id="CHEBI:29105"/>
    </ligand>
</feature>
<dbReference type="CDD" id="cd07960">
    <property type="entry name" value="Anticodon_Ia_Ile_BEm"/>
    <property type="match status" value="1"/>
</dbReference>
<dbReference type="EMBL" id="LN890285">
    <property type="protein sequence ID" value="CUR53084.1"/>
    <property type="molecule type" value="Genomic_DNA"/>
</dbReference>
<dbReference type="InterPro" id="IPR050081">
    <property type="entry name" value="Ile-tRNA_ligase"/>
</dbReference>
<keyword evidence="5 10" id="KW-0067">ATP-binding</keyword>
<evidence type="ECO:0000256" key="4">
    <source>
        <dbReference type="ARBA" id="ARBA00022741"/>
    </source>
</evidence>
<dbReference type="GO" id="GO:0000049">
    <property type="term" value="F:tRNA binding"/>
    <property type="evidence" value="ECO:0007669"/>
    <property type="project" value="InterPro"/>
</dbReference>
<dbReference type="GO" id="GO:0008270">
    <property type="term" value="F:zinc ion binding"/>
    <property type="evidence" value="ECO:0007669"/>
    <property type="project" value="UniProtKB-UniRule"/>
</dbReference>
<dbReference type="PATRIC" id="fig|98804.3.peg.94"/>
<dbReference type="Gene3D" id="1.10.730.20">
    <property type="match status" value="1"/>
</dbReference>
<feature type="domain" description="Aminoacyl-tRNA synthetase class Ia" evidence="11">
    <location>
        <begin position="28"/>
        <end position="648"/>
    </location>
</feature>
<keyword evidence="3 10" id="KW-0436">Ligase</keyword>
<keyword evidence="6 10" id="KW-0648">Protein biosynthesis</keyword>
<evidence type="ECO:0000256" key="10">
    <source>
        <dbReference type="HAMAP-Rule" id="MF_02002"/>
    </source>
</evidence>
<dbReference type="Gene3D" id="3.40.50.620">
    <property type="entry name" value="HUPs"/>
    <property type="match status" value="2"/>
</dbReference>
<dbReference type="OrthoDB" id="9810365at2"/>
<dbReference type="PANTHER" id="PTHR42765:SF1">
    <property type="entry name" value="ISOLEUCINE--TRNA LIGASE, MITOCHONDRIAL"/>
    <property type="match status" value="1"/>
</dbReference>
<organism evidence="13 14">
    <name type="scientific">Buchnera aphidicola subsp. Tuberolachnus salignus</name>
    <dbReference type="NCBI Taxonomy" id="98804"/>
    <lineage>
        <taxon>Bacteria</taxon>
        <taxon>Pseudomonadati</taxon>
        <taxon>Pseudomonadota</taxon>
        <taxon>Gammaproteobacteria</taxon>
        <taxon>Enterobacterales</taxon>
        <taxon>Erwiniaceae</taxon>
        <taxon>Buchnera</taxon>
    </lineage>
</organism>
<accession>A0A160SY07</accession>
<dbReference type="InterPro" id="IPR013155">
    <property type="entry name" value="M/V/L/I-tRNA-synth_anticd-bd"/>
</dbReference>
<comment type="function">
    <text evidence="8 10">Catalyzes the attachment of isoleucine to tRNA(Ile). As IleRS can inadvertently accommodate and process structurally similar amino acids such as valine, to avoid such errors it has two additional distinct tRNA(Ile)-dependent editing activities. One activity is designated as 'pretransfer' editing and involves the hydrolysis of activated Val-AMP. The other activity is designated 'posttransfer' editing and involves deacylation of mischarged Val-tRNA(Ile).</text>
</comment>
<evidence type="ECO:0000256" key="1">
    <source>
        <dbReference type="ARBA" id="ARBA00006887"/>
    </source>
</evidence>
<keyword evidence="2 10" id="KW-0963">Cytoplasm</keyword>
<dbReference type="Pfam" id="PF08264">
    <property type="entry name" value="Anticodon_1"/>
    <property type="match status" value="1"/>
</dbReference>
<dbReference type="GO" id="GO:0006428">
    <property type="term" value="P:isoleucyl-tRNA aminoacylation"/>
    <property type="evidence" value="ECO:0007669"/>
    <property type="project" value="UniProtKB-UniRule"/>
</dbReference>
<comment type="cofactor">
    <cofactor evidence="10">
        <name>Zn(2+)</name>
        <dbReference type="ChEBI" id="CHEBI:29105"/>
    </cofactor>
    <text evidence="10">Binds 1 zinc ion per subunit.</text>
</comment>
<evidence type="ECO:0000256" key="7">
    <source>
        <dbReference type="ARBA" id="ARBA00023146"/>
    </source>
</evidence>
<comment type="similarity">
    <text evidence="1 10">Belongs to the class-I aminoacyl-tRNA synthetase family. IleS type 1 subfamily.</text>
</comment>
<dbReference type="InterPro" id="IPR009080">
    <property type="entry name" value="tRNAsynth_Ia_anticodon-bd"/>
</dbReference>
<keyword evidence="14" id="KW-1185">Reference proteome</keyword>
<dbReference type="SUPFAM" id="SSF47323">
    <property type="entry name" value="Anticodon-binding domain of a subclass of class I aminoacyl-tRNA synthetases"/>
    <property type="match status" value="1"/>
</dbReference>
<comment type="catalytic activity">
    <reaction evidence="9 10">
        <text>tRNA(Ile) + L-isoleucine + ATP = L-isoleucyl-tRNA(Ile) + AMP + diphosphate</text>
        <dbReference type="Rhea" id="RHEA:11060"/>
        <dbReference type="Rhea" id="RHEA-COMP:9666"/>
        <dbReference type="Rhea" id="RHEA-COMP:9695"/>
        <dbReference type="ChEBI" id="CHEBI:30616"/>
        <dbReference type="ChEBI" id="CHEBI:33019"/>
        <dbReference type="ChEBI" id="CHEBI:58045"/>
        <dbReference type="ChEBI" id="CHEBI:78442"/>
        <dbReference type="ChEBI" id="CHEBI:78528"/>
        <dbReference type="ChEBI" id="CHEBI:456215"/>
        <dbReference type="EC" id="6.1.1.5"/>
    </reaction>
</comment>
<dbReference type="InterPro" id="IPR001412">
    <property type="entry name" value="aa-tRNA-synth_I_CS"/>
</dbReference>
<dbReference type="GO" id="GO:0005524">
    <property type="term" value="F:ATP binding"/>
    <property type="evidence" value="ECO:0007669"/>
    <property type="project" value="UniProtKB-UniRule"/>
</dbReference>
<reference evidence="14" key="1">
    <citation type="submission" date="2015-10" db="EMBL/GenBank/DDBJ databases">
        <authorList>
            <person name="Manzano-Marin A."/>
            <person name="Manzano-Marin A."/>
        </authorList>
    </citation>
    <scope>NUCLEOTIDE SEQUENCE [LARGE SCALE GENOMIC DNA]</scope>
    <source>
        <strain evidence="14">BTs</strain>
    </source>
</reference>
<comment type="domain">
    <text evidence="10">IleRS has two distinct active sites: one for aminoacylation and one for editing. The misactivated valine is translocated from the active site to the editing site, which sterically excludes the correctly activated isoleucine. The single editing site contains two valyl binding pockets, one specific for each substrate (Val-AMP or Val-tRNA(Ile)).</text>
</comment>
<protein>
    <recommendedName>
        <fullName evidence="10">Isoleucine--tRNA ligase</fullName>
        <ecNumber evidence="10">6.1.1.5</ecNumber>
    </recommendedName>
    <alternativeName>
        <fullName evidence="10">Isoleucyl-tRNA synthetase</fullName>
        <shortName evidence="10">IleRS</shortName>
    </alternativeName>
</protein>
<dbReference type="PROSITE" id="PS00178">
    <property type="entry name" value="AA_TRNA_LIGASE_I"/>
    <property type="match status" value="1"/>
</dbReference>
<dbReference type="RefSeq" id="WP_075472413.1">
    <property type="nucleotide sequence ID" value="NZ_LN890285.1"/>
</dbReference>
<feature type="binding site" evidence="10">
    <location>
        <position position="612"/>
    </location>
    <ligand>
        <name>ATP</name>
        <dbReference type="ChEBI" id="CHEBI:30616"/>
    </ligand>
</feature>
<name>A0A160SY07_BUCTT</name>
<keyword evidence="10" id="KW-0479">Metal-binding</keyword>
<evidence type="ECO:0000256" key="6">
    <source>
        <dbReference type="ARBA" id="ARBA00022917"/>
    </source>
</evidence>
<sequence length="946" mass="113058">MNFNNHNINLPKTKFSMKANLIIKEQEILKKWTNENIYQIFEHSKKNTKHFFLHDGPPYANGNIHLGHAVNKILKDIIVKSKRLSNFYAPYIPCWDCHGLPIEHQIEKKLKIQIKNFTILEFHKICRKYVFEQIKQQKKDFVRLGILADWKNANLTMNYENEANTLLILKKIIEKKKLYRGFKPIYWCFDCQSSLAEAEIEYFSKKCQSIFFTMDLINSEKIFKKKIKNFSNFFIKKKKISLIIYTTTLWTIPICQAIALHPKIEYILFETSSSLFICAKKLLPILLKKKKIIHFIKISILFGKEFDLLKVLHPITKQKIPIILSQYVTEDLGTGAVQMAPDHGIEDFFSCKHYNIHPKNIIDSLGKYNFKKYDLLNQTHIFKSSKIILKILQQKNCIFLLKNIFHSYPHCWRHKTPVIFRATPQWFIKIDQTLLQKKILKKIDFINWIPKWGNQKMKILVKNRPDWCISRQRKWGVPLPLFIHKKTKKLHPDTILIIKNFCKIVKKKGSQIWWNLDPQILLNKNFDEYEKVSDIIDVWFESGSNHQLKIYEYNVLNKKNYIADLCIEGSDQHRGWYMSSLIISMCTRKSIPYKTVITHGFVVDQKKQKMSKSLENIISPQKIIQIWGADILRLWVAYTDYSNEISISDKILKQTSEYYRRIRNTVRFLLANLYDFVPSLHSIPIKKILILDHWILNITKKFQKKIIKNYSKFDFHTVVKNILNFCSIQLSSRYFEIVKDRLYMFKKNSLERRSSQTVLYYILHCFVRWISPILSFTADEIWNYIPEKLEHSIFVTTWYNLKKKYFSKTIFDSKIWKILFLLRDEIYKKIEQKREKKIIRSNLEVKIILYVSDSILEILKRIHSKELPLFFSVSQIVLKKYHIAPKNLKNSNHFKKCKILIKKSIGRKCIRCWHYIENFKKNFINTNICSRCFLNIYGTGEKRTFF</sequence>
<keyword evidence="10" id="KW-0862">Zinc</keyword>
<proteinExistence type="inferred from homology"/>
<feature type="binding site" evidence="10">
    <location>
        <position position="932"/>
    </location>
    <ligand>
        <name>Zn(2+)</name>
        <dbReference type="ChEBI" id="CHEBI:29105"/>
    </ligand>
</feature>
<dbReference type="GO" id="GO:0002161">
    <property type="term" value="F:aminoacyl-tRNA deacylase activity"/>
    <property type="evidence" value="ECO:0007669"/>
    <property type="project" value="InterPro"/>
</dbReference>
<dbReference type="InterPro" id="IPR002300">
    <property type="entry name" value="aa-tRNA-synth_Ia"/>
</dbReference>
<feature type="binding site" evidence="10">
    <location>
        <position position="909"/>
    </location>
    <ligand>
        <name>Zn(2+)</name>
        <dbReference type="ChEBI" id="CHEBI:29105"/>
    </ligand>
</feature>
<dbReference type="InterPro" id="IPR002301">
    <property type="entry name" value="Ile-tRNA-ligase"/>
</dbReference>
<dbReference type="STRING" id="98804.BTSPAZIEG_0103"/>
<evidence type="ECO:0000313" key="13">
    <source>
        <dbReference type="EMBL" id="CUR53084.1"/>
    </source>
</evidence>
<keyword evidence="7 10" id="KW-0030">Aminoacyl-tRNA synthetase</keyword>
<feature type="short sequence motif" description="'HIGH' region" evidence="10">
    <location>
        <begin position="58"/>
        <end position="68"/>
    </location>
</feature>
<evidence type="ECO:0000259" key="11">
    <source>
        <dbReference type="Pfam" id="PF00133"/>
    </source>
</evidence>
<feature type="binding site" evidence="10">
    <location>
        <position position="912"/>
    </location>
    <ligand>
        <name>Zn(2+)</name>
        <dbReference type="ChEBI" id="CHEBI:29105"/>
    </ligand>
</feature>
<evidence type="ECO:0000259" key="12">
    <source>
        <dbReference type="Pfam" id="PF08264"/>
    </source>
</evidence>
<comment type="subcellular location">
    <subcellularLocation>
        <location evidence="10">Cytoplasm</location>
    </subcellularLocation>
</comment>
<evidence type="ECO:0000256" key="5">
    <source>
        <dbReference type="ARBA" id="ARBA00022840"/>
    </source>
</evidence>
<dbReference type="AlphaFoldDB" id="A0A160SY07"/>
<dbReference type="PANTHER" id="PTHR42765">
    <property type="entry name" value="SOLEUCYL-TRNA SYNTHETASE"/>
    <property type="match status" value="1"/>
</dbReference>
<dbReference type="InterPro" id="IPR009008">
    <property type="entry name" value="Val/Leu/Ile-tRNA-synth_edit"/>
</dbReference>
<dbReference type="Pfam" id="PF00133">
    <property type="entry name" value="tRNA-synt_1"/>
    <property type="match status" value="1"/>
</dbReference>
<dbReference type="NCBIfam" id="TIGR00392">
    <property type="entry name" value="ileS"/>
    <property type="match status" value="1"/>
</dbReference>
<dbReference type="Proteomes" id="UP000243633">
    <property type="component" value="Chromosome 1"/>
</dbReference>
<dbReference type="SUPFAM" id="SSF52374">
    <property type="entry name" value="Nucleotidylyl transferase"/>
    <property type="match status" value="1"/>
</dbReference>